<dbReference type="Pfam" id="PF01943">
    <property type="entry name" value="Polysacc_synt"/>
    <property type="match status" value="1"/>
</dbReference>
<dbReference type="PANTHER" id="PTHR30250:SF11">
    <property type="entry name" value="O-ANTIGEN TRANSPORTER-RELATED"/>
    <property type="match status" value="1"/>
</dbReference>
<dbReference type="AlphaFoldDB" id="A0A1K1RU36"/>
<feature type="transmembrane region" description="Helical" evidence="6">
    <location>
        <begin position="80"/>
        <end position="102"/>
    </location>
</feature>
<feature type="transmembrane region" description="Helical" evidence="6">
    <location>
        <begin position="179"/>
        <end position="199"/>
    </location>
</feature>
<comment type="subcellular location">
    <subcellularLocation>
        <location evidence="1">Cell membrane</location>
        <topology evidence="1">Multi-pass membrane protein</topology>
    </subcellularLocation>
</comment>
<feature type="transmembrane region" description="Helical" evidence="6">
    <location>
        <begin position="37"/>
        <end position="60"/>
    </location>
</feature>
<dbReference type="EMBL" id="FPJE01000035">
    <property type="protein sequence ID" value="SFW75585.1"/>
    <property type="molecule type" value="Genomic_DNA"/>
</dbReference>
<gene>
    <name evidence="7" type="ORF">SAMN02927921_04006</name>
</gene>
<keyword evidence="8" id="KW-1185">Reference proteome</keyword>
<feature type="transmembrane region" description="Helical" evidence="6">
    <location>
        <begin position="363"/>
        <end position="386"/>
    </location>
</feature>
<dbReference type="InterPro" id="IPR002797">
    <property type="entry name" value="Polysacc_synth"/>
</dbReference>
<protein>
    <submittedName>
        <fullName evidence="7">Membrane protein involved in the export of O-antigen and teichoic acid</fullName>
    </submittedName>
</protein>
<evidence type="ECO:0000256" key="1">
    <source>
        <dbReference type="ARBA" id="ARBA00004651"/>
    </source>
</evidence>
<keyword evidence="3 6" id="KW-0812">Transmembrane</keyword>
<keyword evidence="4 6" id="KW-1133">Transmembrane helix</keyword>
<dbReference type="Proteomes" id="UP000182248">
    <property type="component" value="Unassembled WGS sequence"/>
</dbReference>
<name>A0A1K1RU36_9FLAO</name>
<dbReference type="OrthoDB" id="88014at2"/>
<feature type="transmembrane region" description="Helical" evidence="6">
    <location>
        <begin position="300"/>
        <end position="318"/>
    </location>
</feature>
<accession>A0A1K1RU36</accession>
<dbReference type="InterPro" id="IPR050833">
    <property type="entry name" value="Poly_Biosynth_Transport"/>
</dbReference>
<dbReference type="GO" id="GO:0005886">
    <property type="term" value="C:plasma membrane"/>
    <property type="evidence" value="ECO:0007669"/>
    <property type="project" value="UniProtKB-SubCell"/>
</dbReference>
<feature type="transmembrane region" description="Helical" evidence="6">
    <location>
        <begin position="12"/>
        <end position="31"/>
    </location>
</feature>
<evidence type="ECO:0000313" key="7">
    <source>
        <dbReference type="EMBL" id="SFW75585.1"/>
    </source>
</evidence>
<reference evidence="7 8" key="1">
    <citation type="submission" date="2016-11" db="EMBL/GenBank/DDBJ databases">
        <authorList>
            <person name="Jaros S."/>
            <person name="Januszkiewicz K."/>
            <person name="Wedrychowicz H."/>
        </authorList>
    </citation>
    <scope>NUCLEOTIDE SEQUENCE [LARGE SCALE GENOMIC DNA]</scope>
    <source>
        <strain evidence="7 8">CGMCC 1.12145</strain>
    </source>
</reference>
<evidence type="ECO:0000256" key="5">
    <source>
        <dbReference type="ARBA" id="ARBA00023136"/>
    </source>
</evidence>
<evidence type="ECO:0000256" key="6">
    <source>
        <dbReference type="SAM" id="Phobius"/>
    </source>
</evidence>
<evidence type="ECO:0000256" key="4">
    <source>
        <dbReference type="ARBA" id="ARBA00022989"/>
    </source>
</evidence>
<dbReference type="STRING" id="1150368.SAMN02927921_04006"/>
<feature type="transmembrane region" description="Helical" evidence="6">
    <location>
        <begin position="392"/>
        <end position="411"/>
    </location>
</feature>
<feature type="transmembrane region" description="Helical" evidence="6">
    <location>
        <begin position="156"/>
        <end position="173"/>
    </location>
</feature>
<keyword evidence="5 6" id="KW-0472">Membrane</keyword>
<dbReference type="PANTHER" id="PTHR30250">
    <property type="entry name" value="PST FAMILY PREDICTED COLANIC ACID TRANSPORTER"/>
    <property type="match status" value="1"/>
</dbReference>
<proteinExistence type="predicted"/>
<keyword evidence="2" id="KW-1003">Cell membrane</keyword>
<evidence type="ECO:0000313" key="8">
    <source>
        <dbReference type="Proteomes" id="UP000182248"/>
    </source>
</evidence>
<sequence length="488" mass="55416">MGVVFRQTLKNTVSTYLGFGLGAINTLFLYTNFLTETYYGVVGYLLSTANILMPLFAFGVHNTLVKFFSSYKDKTEQQKFVFMMFLLPLSVIIPAGLLGVIGYHYIAAFLARKNPVVEEYTWAIYGVAFAMAYFEVFFAWGKVHMQSIFGNFMKEVFPRAVVMILLFAVYFGGIETGEFVFWLTGMYLLRTVLMGLHTWKFNPLRFTFSFPSNAVNVWKYSVLIVLAGSIAVVLLDIDTFMIGQYKIIENVAFYNVAVFIAMVIVVPARAMHQITYPITAKLMNEHKREELRDLYRRSSLSLYVIGGLLFLWITLNISELYRVIPGNYSEGIIVVFFIAVAKLTENLMGNNNAILFNSDYYRIILLFGVFLAVLTVVLNMIFIPLWGINGAALATLIAISVYNGTKIGFVYAKMKLHPFSSGTLKTTLVLIVMLLLFGFWDFGFYPLVNIVLKSVLIGAVYLFLVYKLELSDDIVGNIRKIMKKKARR</sequence>
<feature type="transmembrane region" description="Helical" evidence="6">
    <location>
        <begin position="324"/>
        <end position="343"/>
    </location>
</feature>
<feature type="transmembrane region" description="Helical" evidence="6">
    <location>
        <begin position="220"/>
        <end position="245"/>
    </location>
</feature>
<evidence type="ECO:0000256" key="3">
    <source>
        <dbReference type="ARBA" id="ARBA00022692"/>
    </source>
</evidence>
<evidence type="ECO:0000256" key="2">
    <source>
        <dbReference type="ARBA" id="ARBA00022475"/>
    </source>
</evidence>
<feature type="transmembrane region" description="Helical" evidence="6">
    <location>
        <begin position="251"/>
        <end position="271"/>
    </location>
</feature>
<feature type="transmembrane region" description="Helical" evidence="6">
    <location>
        <begin position="446"/>
        <end position="466"/>
    </location>
</feature>
<organism evidence="7 8">
    <name type="scientific">Sinomicrobium oceani</name>
    <dbReference type="NCBI Taxonomy" id="1150368"/>
    <lineage>
        <taxon>Bacteria</taxon>
        <taxon>Pseudomonadati</taxon>
        <taxon>Bacteroidota</taxon>
        <taxon>Flavobacteriia</taxon>
        <taxon>Flavobacteriales</taxon>
        <taxon>Flavobacteriaceae</taxon>
        <taxon>Sinomicrobium</taxon>
    </lineage>
</organism>
<feature type="transmembrane region" description="Helical" evidence="6">
    <location>
        <begin position="423"/>
        <end position="440"/>
    </location>
</feature>
<feature type="transmembrane region" description="Helical" evidence="6">
    <location>
        <begin position="122"/>
        <end position="144"/>
    </location>
</feature>